<gene>
    <name evidence="1" type="ORF">B0H17DRAFT_1105200</name>
</gene>
<reference evidence="1" key="1">
    <citation type="submission" date="2023-03" db="EMBL/GenBank/DDBJ databases">
        <title>Massive genome expansion in bonnet fungi (Mycena s.s.) driven by repeated elements and novel gene families across ecological guilds.</title>
        <authorList>
            <consortium name="Lawrence Berkeley National Laboratory"/>
            <person name="Harder C.B."/>
            <person name="Miyauchi S."/>
            <person name="Viragh M."/>
            <person name="Kuo A."/>
            <person name="Thoen E."/>
            <person name="Andreopoulos B."/>
            <person name="Lu D."/>
            <person name="Skrede I."/>
            <person name="Drula E."/>
            <person name="Henrissat B."/>
            <person name="Morin E."/>
            <person name="Kohler A."/>
            <person name="Barry K."/>
            <person name="LaButti K."/>
            <person name="Morin E."/>
            <person name="Salamov A."/>
            <person name="Lipzen A."/>
            <person name="Mereny Z."/>
            <person name="Hegedus B."/>
            <person name="Baldrian P."/>
            <person name="Stursova M."/>
            <person name="Weitz H."/>
            <person name="Taylor A."/>
            <person name="Grigoriev I.V."/>
            <person name="Nagy L.G."/>
            <person name="Martin F."/>
            <person name="Kauserud H."/>
        </authorList>
    </citation>
    <scope>NUCLEOTIDE SEQUENCE</scope>
    <source>
        <strain evidence="1">CBHHK067</strain>
    </source>
</reference>
<proteinExistence type="predicted"/>
<evidence type="ECO:0000313" key="1">
    <source>
        <dbReference type="EMBL" id="KAJ7640943.1"/>
    </source>
</evidence>
<accession>A0AAD7C6X5</accession>
<dbReference type="Proteomes" id="UP001221757">
    <property type="component" value="Unassembled WGS sequence"/>
</dbReference>
<name>A0AAD7C6X5_MYCRO</name>
<sequence>MIPVPDGPLRRQERDLPVAAAAVCLDFKFSFFPHCKCDTLCPLMEFVGTSQPSQDEDLSVYCASAGTSRQATANDDSDGDWDVAFVCSSQPLEDGEDEWSTARRLKIPTHTTSPPATPLARSQAIFELEPVAINVDGASGDDHGVIDGDMLARRARRARLVRRVPPAVRPKFMVELGIPFDGAFCSHRGRPRWHPLPPYRVLCVLSDASLWLRSWRGDGDGRATRHIAS</sequence>
<evidence type="ECO:0000313" key="2">
    <source>
        <dbReference type="Proteomes" id="UP001221757"/>
    </source>
</evidence>
<comment type="caution">
    <text evidence="1">The sequence shown here is derived from an EMBL/GenBank/DDBJ whole genome shotgun (WGS) entry which is preliminary data.</text>
</comment>
<keyword evidence="2" id="KW-1185">Reference proteome</keyword>
<dbReference type="EMBL" id="JARKIE010000420">
    <property type="protein sequence ID" value="KAJ7640943.1"/>
    <property type="molecule type" value="Genomic_DNA"/>
</dbReference>
<protein>
    <submittedName>
        <fullName evidence="1">Uncharacterized protein</fullName>
    </submittedName>
</protein>
<dbReference type="AlphaFoldDB" id="A0AAD7C6X5"/>
<organism evidence="1 2">
    <name type="scientific">Mycena rosella</name>
    <name type="common">Pink bonnet</name>
    <name type="synonym">Agaricus rosellus</name>
    <dbReference type="NCBI Taxonomy" id="1033263"/>
    <lineage>
        <taxon>Eukaryota</taxon>
        <taxon>Fungi</taxon>
        <taxon>Dikarya</taxon>
        <taxon>Basidiomycota</taxon>
        <taxon>Agaricomycotina</taxon>
        <taxon>Agaricomycetes</taxon>
        <taxon>Agaricomycetidae</taxon>
        <taxon>Agaricales</taxon>
        <taxon>Marasmiineae</taxon>
        <taxon>Mycenaceae</taxon>
        <taxon>Mycena</taxon>
    </lineage>
</organism>